<evidence type="ECO:0000256" key="5">
    <source>
        <dbReference type="ARBA" id="ARBA00023163"/>
    </source>
</evidence>
<dbReference type="SUPFAM" id="SSF57701">
    <property type="entry name" value="Zn2/Cys6 DNA-binding domain"/>
    <property type="match status" value="1"/>
</dbReference>
<dbReference type="GO" id="GO:0000981">
    <property type="term" value="F:DNA-binding transcription factor activity, RNA polymerase II-specific"/>
    <property type="evidence" value="ECO:0007669"/>
    <property type="project" value="InterPro"/>
</dbReference>
<organism evidence="8 9">
    <name type="scientific">Fusarium sarcochroum</name>
    <dbReference type="NCBI Taxonomy" id="1208366"/>
    <lineage>
        <taxon>Eukaryota</taxon>
        <taxon>Fungi</taxon>
        <taxon>Dikarya</taxon>
        <taxon>Ascomycota</taxon>
        <taxon>Pezizomycotina</taxon>
        <taxon>Sordariomycetes</taxon>
        <taxon>Hypocreomycetidae</taxon>
        <taxon>Hypocreales</taxon>
        <taxon>Nectriaceae</taxon>
        <taxon>Fusarium</taxon>
        <taxon>Fusarium lateritium species complex</taxon>
    </lineage>
</organism>
<evidence type="ECO:0000256" key="4">
    <source>
        <dbReference type="ARBA" id="ARBA00023125"/>
    </source>
</evidence>
<name>A0A8H4TEX5_9HYPO</name>
<gene>
    <name evidence="8" type="ORF">FSARC_11533</name>
</gene>
<dbReference type="PROSITE" id="PS50048">
    <property type="entry name" value="ZN2_CY6_FUNGAL_2"/>
    <property type="match status" value="1"/>
</dbReference>
<dbReference type="InterPro" id="IPR036864">
    <property type="entry name" value="Zn2-C6_fun-type_DNA-bd_sf"/>
</dbReference>
<dbReference type="GO" id="GO:0003677">
    <property type="term" value="F:DNA binding"/>
    <property type="evidence" value="ECO:0007669"/>
    <property type="project" value="UniProtKB-KW"/>
</dbReference>
<keyword evidence="9" id="KW-1185">Reference proteome</keyword>
<dbReference type="PANTHER" id="PTHR36206:SF12">
    <property type="entry name" value="ASPERCRYPTIN BIOSYNTHESIS CLUSTER-SPECIFIC TRANSCRIPTION REGULATOR ATNN-RELATED"/>
    <property type="match status" value="1"/>
</dbReference>
<dbReference type="PANTHER" id="PTHR36206">
    <property type="entry name" value="ASPERCRYPTIN BIOSYNTHESIS CLUSTER-SPECIFIC TRANSCRIPTION REGULATOR ATNN-RELATED"/>
    <property type="match status" value="1"/>
</dbReference>
<comment type="caution">
    <text evidence="8">The sequence shown here is derived from an EMBL/GenBank/DDBJ whole genome shotgun (WGS) entry which is preliminary data.</text>
</comment>
<keyword evidence="2" id="KW-0862">Zinc</keyword>
<dbReference type="InterPro" id="IPR001138">
    <property type="entry name" value="Zn2Cys6_DnaBD"/>
</dbReference>
<evidence type="ECO:0000256" key="6">
    <source>
        <dbReference type="ARBA" id="ARBA00023242"/>
    </source>
</evidence>
<protein>
    <recommendedName>
        <fullName evidence="7">Zn(2)-C6 fungal-type domain-containing protein</fullName>
    </recommendedName>
</protein>
<evidence type="ECO:0000256" key="3">
    <source>
        <dbReference type="ARBA" id="ARBA00023015"/>
    </source>
</evidence>
<keyword evidence="6" id="KW-0539">Nucleus</keyword>
<sequence length="408" mass="45268">MQAPDAPGTSSVRTSSKRTRVFKGQSYGGCITCRGRRVKCDETKPTCMRCKTARFTCEGYASNFRIVNSPSLVPAAHSVVSSTSARTPLYHQPLLEEVLYLAQHFTIKPVPAHSTAYEKEARATLSAASEPAIKHALASLNTLRRVHAERGSISAAEQMTDSLQHGIQEYTSALGALATRLTGNEAAARKAALLCCQMFISIETAFNNFTSATQHFARGVQIMHQYGRPCSRNPDVMDEIPSVDLFTIKLFLSCPDSLFTFAPESLDKTEIEWKTMDDLGKPDLCQSMLQARRQLSSISMAVINLLERSKGRMSVELMVVIQAEQSQLLDHLGRWRSLFTPLISIAGRSNPLNARLGALFTMLFYSILRFSLGMVFEQLALDPDLLKAELDEMTWIASRLTKLKPNYC</sequence>
<evidence type="ECO:0000259" key="7">
    <source>
        <dbReference type="PROSITE" id="PS50048"/>
    </source>
</evidence>
<accession>A0A8H4TEX5</accession>
<feature type="domain" description="Zn(2)-C6 fungal-type" evidence="7">
    <location>
        <begin position="29"/>
        <end position="57"/>
    </location>
</feature>
<reference evidence="8" key="1">
    <citation type="journal article" date="2020" name="BMC Genomics">
        <title>Correction to: Identification and distribution of gene clusters required for synthesis of sphingolipid metabolism inhibitors in diverse species of the filamentous fungus Fusarium.</title>
        <authorList>
            <person name="Kim H.S."/>
            <person name="Lohmar J.M."/>
            <person name="Busman M."/>
            <person name="Brown D.W."/>
            <person name="Naumann T.A."/>
            <person name="Divon H.H."/>
            <person name="Lysoe E."/>
            <person name="Uhlig S."/>
            <person name="Proctor R.H."/>
        </authorList>
    </citation>
    <scope>NUCLEOTIDE SEQUENCE</scope>
    <source>
        <strain evidence="8">NRRL 20472</strain>
    </source>
</reference>
<dbReference type="CDD" id="cd00067">
    <property type="entry name" value="GAL4"/>
    <property type="match status" value="1"/>
</dbReference>
<keyword evidence="3" id="KW-0805">Transcription regulation</keyword>
<evidence type="ECO:0000313" key="9">
    <source>
        <dbReference type="Proteomes" id="UP000622797"/>
    </source>
</evidence>
<dbReference type="GO" id="GO:0008270">
    <property type="term" value="F:zinc ion binding"/>
    <property type="evidence" value="ECO:0007669"/>
    <property type="project" value="InterPro"/>
</dbReference>
<evidence type="ECO:0000313" key="8">
    <source>
        <dbReference type="EMBL" id="KAF4956531.1"/>
    </source>
</evidence>
<dbReference type="OrthoDB" id="3172332at2759"/>
<reference evidence="8" key="2">
    <citation type="submission" date="2020-05" db="EMBL/GenBank/DDBJ databases">
        <authorList>
            <person name="Kim H.-S."/>
            <person name="Proctor R.H."/>
            <person name="Brown D.W."/>
        </authorList>
    </citation>
    <scope>NUCLEOTIDE SEQUENCE</scope>
    <source>
        <strain evidence="8">NRRL 20472</strain>
    </source>
</reference>
<evidence type="ECO:0000256" key="2">
    <source>
        <dbReference type="ARBA" id="ARBA00022833"/>
    </source>
</evidence>
<keyword evidence="4" id="KW-0238">DNA-binding</keyword>
<evidence type="ECO:0000256" key="1">
    <source>
        <dbReference type="ARBA" id="ARBA00022723"/>
    </source>
</evidence>
<dbReference type="PROSITE" id="PS00463">
    <property type="entry name" value="ZN2_CY6_FUNGAL_1"/>
    <property type="match status" value="1"/>
</dbReference>
<keyword evidence="5" id="KW-0804">Transcription</keyword>
<dbReference type="SMART" id="SM00066">
    <property type="entry name" value="GAL4"/>
    <property type="match status" value="1"/>
</dbReference>
<dbReference type="Gene3D" id="4.10.240.10">
    <property type="entry name" value="Zn(2)-C6 fungal-type DNA-binding domain"/>
    <property type="match status" value="1"/>
</dbReference>
<dbReference type="Proteomes" id="UP000622797">
    <property type="component" value="Unassembled WGS sequence"/>
</dbReference>
<dbReference type="EMBL" id="JABEXW010000752">
    <property type="protein sequence ID" value="KAF4956531.1"/>
    <property type="molecule type" value="Genomic_DNA"/>
</dbReference>
<dbReference type="AlphaFoldDB" id="A0A8H4TEX5"/>
<dbReference type="Pfam" id="PF00172">
    <property type="entry name" value="Zn_clus"/>
    <property type="match status" value="1"/>
</dbReference>
<keyword evidence="1" id="KW-0479">Metal-binding</keyword>
<proteinExistence type="predicted"/>
<dbReference type="InterPro" id="IPR052360">
    <property type="entry name" value="Transcr_Regulatory_Proteins"/>
</dbReference>